<organism evidence="2 3">
    <name type="scientific">Catenulispora pinistramenti</name>
    <dbReference type="NCBI Taxonomy" id="2705254"/>
    <lineage>
        <taxon>Bacteria</taxon>
        <taxon>Bacillati</taxon>
        <taxon>Actinomycetota</taxon>
        <taxon>Actinomycetes</taxon>
        <taxon>Catenulisporales</taxon>
        <taxon>Catenulisporaceae</taxon>
        <taxon>Catenulispora</taxon>
    </lineage>
</organism>
<dbReference type="Gene3D" id="1.10.287.1060">
    <property type="entry name" value="ESAT-6-like"/>
    <property type="match status" value="1"/>
</dbReference>
<reference evidence="2 3" key="1">
    <citation type="submission" date="2020-02" db="EMBL/GenBank/DDBJ databases">
        <title>Acidophilic actinobacteria isolated from forest soil.</title>
        <authorList>
            <person name="Golinska P."/>
        </authorList>
    </citation>
    <scope>NUCLEOTIDE SEQUENCE [LARGE SCALE GENOMIC DNA]</scope>
    <source>
        <strain evidence="2 3">NL8</strain>
    </source>
</reference>
<dbReference type="Proteomes" id="UP000730482">
    <property type="component" value="Unassembled WGS sequence"/>
</dbReference>
<dbReference type="EMBL" id="JAAFYZ010000420">
    <property type="protein sequence ID" value="MBS2554630.1"/>
    <property type="molecule type" value="Genomic_DNA"/>
</dbReference>
<evidence type="ECO:0000313" key="2">
    <source>
        <dbReference type="EMBL" id="MBS2554630.1"/>
    </source>
</evidence>
<accession>A0ABS5L8F2</accession>
<feature type="region of interest" description="Disordered" evidence="1">
    <location>
        <begin position="282"/>
        <end position="312"/>
    </location>
</feature>
<evidence type="ECO:0000256" key="1">
    <source>
        <dbReference type="SAM" id="MobiDB-lite"/>
    </source>
</evidence>
<sequence length="312" mass="31323">MTSLAAEVGRAWGTEAVPGVPLGVGYAWVSEEPQGFEVGLAPVHRAAAGGLEGVLASGVEWALREVGLIAVLERVTGDGEALHAAAVAWLEQAVAVRRISGRVRRGGVPVRGSWGGEASAAFGVTMGEFLASLDRIAAGMAATAQVLGRAGVAAGAAQDAVTGIVTDAAAWAAAELAATAVADVLTFGLATIGGALAESATLAVFAARAERISAELAAVLGQLAAELGELKAARDVIGSARGLNALRALREARGTMNSLRGVGSVHRAAERGVDSALGQVSGLPLDADGPKSLGSQVRHTISDEMSRWGASR</sequence>
<evidence type="ECO:0000313" key="3">
    <source>
        <dbReference type="Proteomes" id="UP000730482"/>
    </source>
</evidence>
<dbReference type="SUPFAM" id="SSF140453">
    <property type="entry name" value="EsxAB dimer-like"/>
    <property type="match status" value="1"/>
</dbReference>
<name>A0ABS5L8F2_9ACTN</name>
<dbReference type="InterPro" id="IPR036689">
    <property type="entry name" value="ESAT-6-like_sf"/>
</dbReference>
<proteinExistence type="predicted"/>
<gene>
    <name evidence="2" type="ORF">KGQ19_48030</name>
</gene>
<comment type="caution">
    <text evidence="2">The sequence shown here is derived from an EMBL/GenBank/DDBJ whole genome shotgun (WGS) entry which is preliminary data.</text>
</comment>
<protein>
    <submittedName>
        <fullName evidence="2">Uncharacterized protein</fullName>
    </submittedName>
</protein>
<keyword evidence="3" id="KW-1185">Reference proteome</keyword>
<dbReference type="RefSeq" id="WP_212022249.1">
    <property type="nucleotide sequence ID" value="NZ_JAAFYZ010000420.1"/>
</dbReference>